<keyword evidence="2" id="KW-0805">Transcription regulation</keyword>
<evidence type="ECO:0000256" key="5">
    <source>
        <dbReference type="ARBA" id="ARBA00023163"/>
    </source>
</evidence>
<protein>
    <submittedName>
        <fullName evidence="8">RNA polymerase sigma factor YlaC</fullName>
    </submittedName>
</protein>
<dbReference type="KEGG" id="blq:L21SP5_02695"/>
<accession>A0A0S2I1Z5</accession>
<dbReference type="GO" id="GO:0016987">
    <property type="term" value="F:sigma factor activity"/>
    <property type="evidence" value="ECO:0007669"/>
    <property type="project" value="UniProtKB-KW"/>
</dbReference>
<evidence type="ECO:0000259" key="6">
    <source>
        <dbReference type="Pfam" id="PF04542"/>
    </source>
</evidence>
<dbReference type="InterPro" id="IPR036388">
    <property type="entry name" value="WH-like_DNA-bd_sf"/>
</dbReference>
<dbReference type="Pfam" id="PF04542">
    <property type="entry name" value="Sigma70_r2"/>
    <property type="match status" value="1"/>
</dbReference>
<keyword evidence="4" id="KW-0238">DNA-binding</keyword>
<dbReference type="SUPFAM" id="SSF88659">
    <property type="entry name" value="Sigma3 and sigma4 domains of RNA polymerase sigma factors"/>
    <property type="match status" value="1"/>
</dbReference>
<name>A0A0S2I1Z5_9BACT</name>
<dbReference type="OrthoDB" id="1094598at2"/>
<dbReference type="RefSeq" id="WP_057953702.1">
    <property type="nucleotide sequence ID" value="NZ_CP013118.1"/>
</dbReference>
<dbReference type="InterPro" id="IPR014284">
    <property type="entry name" value="RNA_pol_sigma-70_dom"/>
</dbReference>
<dbReference type="Proteomes" id="UP000064893">
    <property type="component" value="Chromosome"/>
</dbReference>
<organism evidence="8 9">
    <name type="scientific">Salinivirga cyanobacteriivorans</name>
    <dbReference type="NCBI Taxonomy" id="1307839"/>
    <lineage>
        <taxon>Bacteria</taxon>
        <taxon>Pseudomonadati</taxon>
        <taxon>Bacteroidota</taxon>
        <taxon>Bacteroidia</taxon>
        <taxon>Bacteroidales</taxon>
        <taxon>Salinivirgaceae</taxon>
        <taxon>Salinivirga</taxon>
    </lineage>
</organism>
<dbReference type="PANTHER" id="PTHR43133:SF8">
    <property type="entry name" value="RNA POLYMERASE SIGMA FACTOR HI_1459-RELATED"/>
    <property type="match status" value="1"/>
</dbReference>
<dbReference type="SUPFAM" id="SSF88946">
    <property type="entry name" value="Sigma2 domain of RNA polymerase sigma factors"/>
    <property type="match status" value="1"/>
</dbReference>
<reference evidence="8 9" key="1">
    <citation type="submission" date="2015-11" db="EMBL/GenBank/DDBJ databases">
        <title>Description and complete genome sequence of a novel strain predominating in hypersaline microbial mats and representing a new family of the Bacteriodetes phylum.</title>
        <authorList>
            <person name="Spring S."/>
            <person name="Bunk B."/>
            <person name="Sproer C."/>
            <person name="Klenk H.-P."/>
        </authorList>
    </citation>
    <scope>NUCLEOTIDE SEQUENCE [LARGE SCALE GENOMIC DNA]</scope>
    <source>
        <strain evidence="8 9">L21-Spi-D4</strain>
    </source>
</reference>
<dbReference type="Pfam" id="PF08281">
    <property type="entry name" value="Sigma70_r4_2"/>
    <property type="match status" value="1"/>
</dbReference>
<evidence type="ECO:0000256" key="1">
    <source>
        <dbReference type="ARBA" id="ARBA00010641"/>
    </source>
</evidence>
<keyword evidence="9" id="KW-1185">Reference proteome</keyword>
<evidence type="ECO:0000259" key="7">
    <source>
        <dbReference type="Pfam" id="PF08281"/>
    </source>
</evidence>
<evidence type="ECO:0000256" key="4">
    <source>
        <dbReference type="ARBA" id="ARBA00023125"/>
    </source>
</evidence>
<dbReference type="InterPro" id="IPR013325">
    <property type="entry name" value="RNA_pol_sigma_r2"/>
</dbReference>
<feature type="domain" description="RNA polymerase sigma-70 region 2" evidence="6">
    <location>
        <begin position="7"/>
        <end position="72"/>
    </location>
</feature>
<dbReference type="Gene3D" id="1.10.10.10">
    <property type="entry name" value="Winged helix-like DNA-binding domain superfamily/Winged helix DNA-binding domain"/>
    <property type="match status" value="1"/>
</dbReference>
<evidence type="ECO:0000256" key="2">
    <source>
        <dbReference type="ARBA" id="ARBA00023015"/>
    </source>
</evidence>
<proteinExistence type="inferred from homology"/>
<dbReference type="STRING" id="1307839.L21SP5_02695"/>
<keyword evidence="3" id="KW-0731">Sigma factor</keyword>
<dbReference type="GO" id="GO:0003677">
    <property type="term" value="F:DNA binding"/>
    <property type="evidence" value="ECO:0007669"/>
    <property type="project" value="UniProtKB-KW"/>
</dbReference>
<dbReference type="NCBIfam" id="TIGR02937">
    <property type="entry name" value="sigma70-ECF"/>
    <property type="match status" value="1"/>
</dbReference>
<sequence>MDFEKIYLTHYPSIFKYLLQLTRCEETSKDLVQEVFESLYIQKQKKQNIKDVRAWLFKTAYNRFVNNYNKQKYNLAYIQETIRTETQYEKEPEIEANEKVKQLEAGLNKLEPKAYHLLILYQQGLKYNEIAEILEINPASVGKTLSRTIEKLRTIIKEECHELFEK</sequence>
<keyword evidence="5" id="KW-0804">Transcription</keyword>
<dbReference type="GO" id="GO:0006352">
    <property type="term" value="P:DNA-templated transcription initiation"/>
    <property type="evidence" value="ECO:0007669"/>
    <property type="project" value="InterPro"/>
</dbReference>
<dbReference type="Gene3D" id="1.10.1740.10">
    <property type="match status" value="1"/>
</dbReference>
<dbReference type="EMBL" id="CP013118">
    <property type="protein sequence ID" value="ALO16318.1"/>
    <property type="molecule type" value="Genomic_DNA"/>
</dbReference>
<dbReference type="InterPro" id="IPR013324">
    <property type="entry name" value="RNA_pol_sigma_r3/r4-like"/>
</dbReference>
<gene>
    <name evidence="8" type="primary">ylaC_3</name>
    <name evidence="8" type="ORF">L21SP5_02695</name>
</gene>
<dbReference type="InterPro" id="IPR039425">
    <property type="entry name" value="RNA_pol_sigma-70-like"/>
</dbReference>
<dbReference type="PANTHER" id="PTHR43133">
    <property type="entry name" value="RNA POLYMERASE ECF-TYPE SIGMA FACTO"/>
    <property type="match status" value="1"/>
</dbReference>
<dbReference type="AlphaFoldDB" id="A0A0S2I1Z5"/>
<evidence type="ECO:0000313" key="8">
    <source>
        <dbReference type="EMBL" id="ALO16318.1"/>
    </source>
</evidence>
<dbReference type="InterPro" id="IPR007627">
    <property type="entry name" value="RNA_pol_sigma70_r2"/>
</dbReference>
<comment type="similarity">
    <text evidence="1">Belongs to the sigma-70 factor family. ECF subfamily.</text>
</comment>
<evidence type="ECO:0000313" key="9">
    <source>
        <dbReference type="Proteomes" id="UP000064893"/>
    </source>
</evidence>
<evidence type="ECO:0000256" key="3">
    <source>
        <dbReference type="ARBA" id="ARBA00023082"/>
    </source>
</evidence>
<dbReference type="InterPro" id="IPR013249">
    <property type="entry name" value="RNA_pol_sigma70_r4_t2"/>
</dbReference>
<feature type="domain" description="RNA polymerase sigma factor 70 region 4 type 2" evidence="7">
    <location>
        <begin position="102"/>
        <end position="152"/>
    </location>
</feature>